<evidence type="ECO:0000313" key="2">
    <source>
        <dbReference type="Proteomes" id="UP000005615"/>
    </source>
</evidence>
<dbReference type="GO" id="GO:0004527">
    <property type="term" value="F:exonuclease activity"/>
    <property type="evidence" value="ECO:0007669"/>
    <property type="project" value="UniProtKB-KW"/>
</dbReference>
<proteinExistence type="predicted"/>
<keyword evidence="2" id="KW-1185">Reference proteome</keyword>
<dbReference type="InterPro" id="IPR038726">
    <property type="entry name" value="PDDEXK_AddAB-type"/>
</dbReference>
<gene>
    <name evidence="1" type="ORF">IMCC3088_1132</name>
</gene>
<accession>F3L140</accession>
<protein>
    <submittedName>
        <fullName evidence="1">RecB family exonuclease</fullName>
    </submittedName>
</protein>
<name>F3L140_9GAMM</name>
<dbReference type="AlphaFoldDB" id="F3L140"/>
<dbReference type="STRING" id="2518989.IMCC3088_1132"/>
<dbReference type="eggNOG" id="COG3857">
    <property type="taxonomic scope" value="Bacteria"/>
</dbReference>
<keyword evidence="1" id="KW-0269">Exonuclease</keyword>
<evidence type="ECO:0000313" key="1">
    <source>
        <dbReference type="EMBL" id="EGG29985.1"/>
    </source>
</evidence>
<dbReference type="RefSeq" id="WP_009575422.1">
    <property type="nucleotide sequence ID" value="NZ_AEIG01000026.1"/>
</dbReference>
<dbReference type="EMBL" id="AEIG01000026">
    <property type="protein sequence ID" value="EGG29985.1"/>
    <property type="molecule type" value="Genomic_DNA"/>
</dbReference>
<sequence length="863" mass="96897">MLKPLYDIDVLLPFVSANSIIVTPNERLARAISHAYDTFQADQGLEAWAKISVMSLNRVFERWLDEGRLAPCLKPQQAQYLWESIIRGRMPDDHVTGWLNPKALALESYKTYELIYHYQLRADQSFASAMAADPDSATFYEWLQSFEHDIIKHGWVTQAQQWQALASCHCKLAADVIMVDFDTLTPLQRAACERVSERVRFVRSVLPPSIDAAKTSVCAFQDADEQLRWVAAWAKAHYESKQGERLGIVVPDLNTHRQRLEYHLRQAFGLEHSDYTSLPVNFSAGMAASQVPLIDAAASVLKLSLGRLRPPELLALARSPYLSLCVSHHEFRALREALYDLAPAKLGHSELLLILEQLSKEVPDSALSRWLLTSRVDSKDATCLEHVRHWEQSLQAAGWPGKRGLDSVEYQAFKLWQRTLRDLVSWDGLRPKWAASDALTLLESSLTNSVFQPETPDQNIQVLGTLEAAGLCFDRLIVTDAVAGHFPERIALSPFLPKHLQRQYKMPRADEDQEYQLAKSLLEGMAARSQSLYFSYVALADESKVAVTPLLSQLEQSFPVVAELDRPVIPGVWSMMLESRGLTLTTPQGDLKGGAYRLGMHALCPMQAYSRYRLDIPEEASLEDGLSAKEQGLVLHKSMELLWRGKNRLEQVNPADIAPAVAEALKSISRARQVLLPDLALEAEQLRLETAIRLWLELESQRVPFNVLEHERKAELNLKGWTFSFRLDRLDALADDYSVIIDYKSTAPSTSTWFGGRLEQAQLPLYALALGEHVKGIAYGQISSTKPAKLVGAGQQGFGKGVKVIENWGEQKTLWERALLDLIDELEVGEASVLPSARACRYCDFAAICRVQLSDDEEEGTDE</sequence>
<comment type="caution">
    <text evidence="1">The sequence shown here is derived from an EMBL/GenBank/DDBJ whole genome shotgun (WGS) entry which is preliminary data.</text>
</comment>
<keyword evidence="1" id="KW-0540">Nuclease</keyword>
<dbReference type="SUPFAM" id="SSF52540">
    <property type="entry name" value="P-loop containing nucleoside triphosphate hydrolases"/>
    <property type="match status" value="1"/>
</dbReference>
<dbReference type="OrthoDB" id="9761147at2"/>
<dbReference type="Pfam" id="PF12705">
    <property type="entry name" value="PDDEXK_1"/>
    <property type="match status" value="1"/>
</dbReference>
<dbReference type="InterPro" id="IPR027417">
    <property type="entry name" value="P-loop_NTPase"/>
</dbReference>
<dbReference type="NCBIfam" id="TIGR03623">
    <property type="entry name" value="probable DNA repair protein"/>
    <property type="match status" value="1"/>
</dbReference>
<dbReference type="Gene3D" id="3.90.320.10">
    <property type="match status" value="1"/>
</dbReference>
<dbReference type="Proteomes" id="UP000005615">
    <property type="component" value="Unassembled WGS sequence"/>
</dbReference>
<dbReference type="InterPro" id="IPR011604">
    <property type="entry name" value="PDDEXK-like_dom_sf"/>
</dbReference>
<organism evidence="1 2">
    <name type="scientific">Aequoribacter fuscus</name>
    <dbReference type="NCBI Taxonomy" id="2518989"/>
    <lineage>
        <taxon>Bacteria</taxon>
        <taxon>Pseudomonadati</taxon>
        <taxon>Pseudomonadota</taxon>
        <taxon>Gammaproteobacteria</taxon>
        <taxon>Cellvibrionales</taxon>
        <taxon>Halieaceae</taxon>
        <taxon>Aequoribacter</taxon>
    </lineage>
</organism>
<dbReference type="InterPro" id="IPR019925">
    <property type="entry name" value="DNA_repair_protein_predicted"/>
</dbReference>
<keyword evidence="1" id="KW-0378">Hydrolase</keyword>
<reference evidence="1 2" key="1">
    <citation type="journal article" date="2011" name="J. Bacteriol.">
        <title>Genome sequence of strain IMCC3088, a proteorhodopsin-containing marine bacterium belonging to the OM60/NOR5 clade.</title>
        <authorList>
            <person name="Jang Y."/>
            <person name="Oh H.M."/>
            <person name="Kang I."/>
            <person name="Lee K."/>
            <person name="Yang S.J."/>
            <person name="Cho J.C."/>
        </authorList>
    </citation>
    <scope>NUCLEOTIDE SEQUENCE [LARGE SCALE GENOMIC DNA]</scope>
    <source>
        <strain evidence="1 2">IMCC3088</strain>
    </source>
</reference>